<accession>A0A1D1XSK9</accession>
<dbReference type="PANTHER" id="PTHR37226:SF4">
    <property type="entry name" value="GOLGIN FAMILY A PROTEIN"/>
    <property type="match status" value="1"/>
</dbReference>
<dbReference type="EMBL" id="GDJX01022564">
    <property type="protein sequence ID" value="JAT45372.1"/>
    <property type="molecule type" value="Transcribed_RNA"/>
</dbReference>
<evidence type="ECO:0000313" key="2">
    <source>
        <dbReference type="EMBL" id="JAT45372.1"/>
    </source>
</evidence>
<sequence>RRHGEEVGELRKRVEEEEGRRRALEEVGGGGVDQLLGLQRLGEACRLVEQMKEEQARREQAVEKWKQLYLAIKAELDALILRTNQGERLCWMAEEEVIERLQGELKAKEEMVEALRSHLAAMEMEGTKRDREIDILRQSLRILSSKKRNRSRKTFVRSLRS</sequence>
<dbReference type="PANTHER" id="PTHR37226">
    <property type="entry name" value="GOLGIN FAMILY A PROTEIN"/>
    <property type="match status" value="1"/>
</dbReference>
<protein>
    <submittedName>
        <fullName evidence="2">Reticulocyte-binding protein 2 a</fullName>
    </submittedName>
</protein>
<proteinExistence type="predicted"/>
<name>A0A1D1XSK9_9ARAE</name>
<feature type="coiled-coil region" evidence="1">
    <location>
        <begin position="7"/>
        <end position="68"/>
    </location>
</feature>
<reference evidence="2" key="1">
    <citation type="submission" date="2015-07" db="EMBL/GenBank/DDBJ databases">
        <title>Transcriptome Assembly of Anthurium amnicola.</title>
        <authorList>
            <person name="Suzuki J."/>
        </authorList>
    </citation>
    <scope>NUCLEOTIDE SEQUENCE</scope>
</reference>
<feature type="non-terminal residue" evidence="2">
    <location>
        <position position="1"/>
    </location>
</feature>
<evidence type="ECO:0000256" key="1">
    <source>
        <dbReference type="SAM" id="Coils"/>
    </source>
</evidence>
<dbReference type="AlphaFoldDB" id="A0A1D1XSK9"/>
<feature type="coiled-coil region" evidence="1">
    <location>
        <begin position="98"/>
        <end position="125"/>
    </location>
</feature>
<gene>
    <name evidence="2" type="primary">PF13_0198_25</name>
    <name evidence="2" type="ORF">g.42782</name>
</gene>
<organism evidence="2">
    <name type="scientific">Anthurium amnicola</name>
    <dbReference type="NCBI Taxonomy" id="1678845"/>
    <lineage>
        <taxon>Eukaryota</taxon>
        <taxon>Viridiplantae</taxon>
        <taxon>Streptophyta</taxon>
        <taxon>Embryophyta</taxon>
        <taxon>Tracheophyta</taxon>
        <taxon>Spermatophyta</taxon>
        <taxon>Magnoliopsida</taxon>
        <taxon>Liliopsida</taxon>
        <taxon>Araceae</taxon>
        <taxon>Pothoideae</taxon>
        <taxon>Potheae</taxon>
        <taxon>Anthurium</taxon>
    </lineage>
</organism>
<keyword evidence="1" id="KW-0175">Coiled coil</keyword>